<dbReference type="AlphaFoldDB" id="A0ABC8K2I7"/>
<evidence type="ECO:0000256" key="4">
    <source>
        <dbReference type="ARBA" id="ARBA00023163"/>
    </source>
</evidence>
<dbReference type="GO" id="GO:0005634">
    <property type="term" value="C:nucleus"/>
    <property type="evidence" value="ECO:0007669"/>
    <property type="project" value="UniProtKB-SubCell"/>
</dbReference>
<evidence type="ECO:0000313" key="6">
    <source>
        <dbReference type="EMBL" id="CAH8351614.1"/>
    </source>
</evidence>
<dbReference type="EMBL" id="CAKOAT010171488">
    <property type="protein sequence ID" value="CAH8351614.1"/>
    <property type="molecule type" value="Genomic_DNA"/>
</dbReference>
<dbReference type="SUPFAM" id="SSF101936">
    <property type="entry name" value="DNA-binding pseudobarrel domain"/>
    <property type="match status" value="1"/>
</dbReference>
<reference evidence="6 7" key="1">
    <citation type="submission" date="2022-03" db="EMBL/GenBank/DDBJ databases">
        <authorList>
            <person name="Macdonald S."/>
            <person name="Ahmed S."/>
            <person name="Newling K."/>
        </authorList>
    </citation>
    <scope>NUCLEOTIDE SEQUENCE [LARGE SCALE GENOMIC DNA]</scope>
</reference>
<evidence type="ECO:0000256" key="5">
    <source>
        <dbReference type="ARBA" id="ARBA00023242"/>
    </source>
</evidence>
<organism evidence="6 7">
    <name type="scientific">Eruca vesicaria subsp. sativa</name>
    <name type="common">Garden rocket</name>
    <name type="synonym">Eruca sativa</name>
    <dbReference type="NCBI Taxonomy" id="29727"/>
    <lineage>
        <taxon>Eukaryota</taxon>
        <taxon>Viridiplantae</taxon>
        <taxon>Streptophyta</taxon>
        <taxon>Embryophyta</taxon>
        <taxon>Tracheophyta</taxon>
        <taxon>Spermatophyta</taxon>
        <taxon>Magnoliopsida</taxon>
        <taxon>eudicotyledons</taxon>
        <taxon>Gunneridae</taxon>
        <taxon>Pentapetalae</taxon>
        <taxon>rosids</taxon>
        <taxon>malvids</taxon>
        <taxon>Brassicales</taxon>
        <taxon>Brassicaceae</taxon>
        <taxon>Brassiceae</taxon>
        <taxon>Eruca</taxon>
    </lineage>
</organism>
<sequence>MIIGVLYPIDTLQPINPALIITKHLTKTDLVDHVTLPKQEIESVLGVMDGVTIEGLKTGLEVNVYDASEEDDYPVTIKFFSEKYVFGKGWSDMKHSMDLEEGQELKLFWHCGYKRFIVLNFQYTLQMI</sequence>
<dbReference type="PANTHER" id="PTHR34269">
    <property type="entry name" value="TRANSCRIPTION FACTOR B3-DOMAIN FAMILY-RELATED"/>
    <property type="match status" value="1"/>
</dbReference>
<accession>A0ABC8K2I7</accession>
<proteinExistence type="predicted"/>
<dbReference type="GO" id="GO:0003677">
    <property type="term" value="F:DNA binding"/>
    <property type="evidence" value="ECO:0007669"/>
    <property type="project" value="UniProtKB-KW"/>
</dbReference>
<keyword evidence="4" id="KW-0804">Transcription</keyword>
<protein>
    <recommendedName>
        <fullName evidence="8">TF-B3 domain-containing protein</fullName>
    </recommendedName>
</protein>
<gene>
    <name evidence="6" type="ORF">ERUC_LOCUS18307</name>
</gene>
<evidence type="ECO:0008006" key="8">
    <source>
        <dbReference type="Google" id="ProtNLM"/>
    </source>
</evidence>
<evidence type="ECO:0000256" key="2">
    <source>
        <dbReference type="ARBA" id="ARBA00023015"/>
    </source>
</evidence>
<dbReference type="Gene3D" id="2.40.330.10">
    <property type="entry name" value="DNA-binding pseudobarrel domain"/>
    <property type="match status" value="1"/>
</dbReference>
<evidence type="ECO:0000256" key="3">
    <source>
        <dbReference type="ARBA" id="ARBA00023125"/>
    </source>
</evidence>
<evidence type="ECO:0000256" key="1">
    <source>
        <dbReference type="ARBA" id="ARBA00004123"/>
    </source>
</evidence>
<comment type="caution">
    <text evidence="6">The sequence shown here is derived from an EMBL/GenBank/DDBJ whole genome shotgun (WGS) entry which is preliminary data.</text>
</comment>
<keyword evidence="3" id="KW-0238">DNA-binding</keyword>
<evidence type="ECO:0000313" key="7">
    <source>
        <dbReference type="Proteomes" id="UP001642260"/>
    </source>
</evidence>
<dbReference type="InterPro" id="IPR051442">
    <property type="entry name" value="B3_domain"/>
</dbReference>
<dbReference type="Proteomes" id="UP001642260">
    <property type="component" value="Unassembled WGS sequence"/>
</dbReference>
<name>A0ABC8K2I7_ERUVS</name>
<dbReference type="InterPro" id="IPR015300">
    <property type="entry name" value="DNA-bd_pseudobarrel_sf"/>
</dbReference>
<dbReference type="PANTHER" id="PTHR34269:SF15">
    <property type="entry name" value="TF-B3 DOMAIN-CONTAINING PROTEIN"/>
    <property type="match status" value="1"/>
</dbReference>
<keyword evidence="2" id="KW-0805">Transcription regulation</keyword>
<keyword evidence="5" id="KW-0539">Nucleus</keyword>
<comment type="subcellular location">
    <subcellularLocation>
        <location evidence="1">Nucleus</location>
    </subcellularLocation>
</comment>
<keyword evidence="7" id="KW-1185">Reference proteome</keyword>